<feature type="chain" id="PRO_5016876623" description="peroxidase" evidence="18">
    <location>
        <begin position="18"/>
        <end position="567"/>
    </location>
</feature>
<keyword evidence="11 17" id="KW-1015">Disulfide bond</keyword>
<dbReference type="InterPro" id="IPR019794">
    <property type="entry name" value="Peroxidases_AS"/>
</dbReference>
<dbReference type="SUPFAM" id="SSF48113">
    <property type="entry name" value="Heme-dependent peroxidases"/>
    <property type="match status" value="2"/>
</dbReference>
<evidence type="ECO:0000256" key="4">
    <source>
        <dbReference type="ARBA" id="ARBA00012313"/>
    </source>
</evidence>
<feature type="binding site" evidence="15">
    <location>
        <position position="308"/>
    </location>
    <ligand>
        <name>Ca(2+)</name>
        <dbReference type="ChEBI" id="CHEBI:29108"/>
        <label>1</label>
    </ligand>
</feature>
<dbReference type="InterPro" id="IPR033905">
    <property type="entry name" value="Secretory_peroxidase"/>
</dbReference>
<evidence type="ECO:0000256" key="11">
    <source>
        <dbReference type="ARBA" id="ARBA00023157"/>
    </source>
</evidence>
<evidence type="ECO:0000256" key="9">
    <source>
        <dbReference type="ARBA" id="ARBA00023002"/>
    </source>
</evidence>
<dbReference type="GO" id="GO:0046872">
    <property type="term" value="F:metal ion binding"/>
    <property type="evidence" value="ECO:0007669"/>
    <property type="project" value="UniProtKB-KW"/>
</dbReference>
<dbReference type="FunFam" id="1.10.420.10:FF:000001">
    <property type="entry name" value="Peroxidase"/>
    <property type="match status" value="2"/>
</dbReference>
<comment type="cofactor">
    <cofactor evidence="15">
        <name>Ca(2+)</name>
        <dbReference type="ChEBI" id="CHEBI:29108"/>
    </cofactor>
    <text evidence="15">Binds 2 calcium ions per subunit.</text>
</comment>
<evidence type="ECO:0000256" key="2">
    <source>
        <dbReference type="ARBA" id="ARBA00002322"/>
    </source>
</evidence>
<keyword evidence="7 15" id="KW-0479">Metal-binding</keyword>
<dbReference type="FunFam" id="1.10.520.10:FF:000009">
    <property type="entry name" value="Peroxidase"/>
    <property type="match status" value="1"/>
</dbReference>
<keyword evidence="5 20" id="KW-0575">Peroxidase</keyword>
<dbReference type="Gene3D" id="1.10.420.10">
    <property type="entry name" value="Peroxidase, domain 2"/>
    <property type="match status" value="2"/>
</dbReference>
<dbReference type="PROSITE" id="PS00436">
    <property type="entry name" value="PEROXIDASE_2"/>
    <property type="match status" value="1"/>
</dbReference>
<dbReference type="PROSITE" id="PS50873">
    <property type="entry name" value="PEROXIDASE_4"/>
    <property type="match status" value="2"/>
</dbReference>
<feature type="signal peptide" evidence="18">
    <location>
        <begin position="1"/>
        <end position="17"/>
    </location>
</feature>
<feature type="binding site" evidence="15">
    <location>
        <position position="317"/>
    </location>
    <ligand>
        <name>Ca(2+)</name>
        <dbReference type="ChEBI" id="CHEBI:29108"/>
        <label>1</label>
    </ligand>
</feature>
<keyword evidence="8 15" id="KW-0106">Calcium</keyword>
<feature type="disulfide bond" evidence="17">
    <location>
        <begin position="276"/>
        <end position="356"/>
    </location>
</feature>
<evidence type="ECO:0000256" key="13">
    <source>
        <dbReference type="PIRSR" id="PIRSR600823-1"/>
    </source>
</evidence>
<keyword evidence="18" id="KW-0732">Signal</keyword>
<dbReference type="InterPro" id="IPR019793">
    <property type="entry name" value="Peroxidases_heam-ligand_BS"/>
</dbReference>
<evidence type="ECO:0000259" key="19">
    <source>
        <dbReference type="PROSITE" id="PS50873"/>
    </source>
</evidence>
<feature type="binding site" evidence="15">
    <location>
        <position position="487"/>
    </location>
    <ligand>
        <name>Ca(2+)</name>
        <dbReference type="ChEBI" id="CHEBI:29108"/>
        <label>2</label>
    </ligand>
</feature>
<evidence type="ECO:0000256" key="1">
    <source>
        <dbReference type="ARBA" id="ARBA00000189"/>
    </source>
</evidence>
<feature type="binding site" evidence="14">
    <location>
        <position position="404"/>
    </location>
    <ligand>
        <name>substrate</name>
    </ligand>
</feature>
<keyword evidence="9" id="KW-0560">Oxidoreductase</keyword>
<gene>
    <name evidence="20" type="primary">PER10</name>
    <name evidence="20" type="ORF">CR513_09906</name>
</gene>
<feature type="binding site" evidence="15">
    <location>
        <position position="495"/>
    </location>
    <ligand>
        <name>Ca(2+)</name>
        <dbReference type="ChEBI" id="CHEBI:29108"/>
        <label>2</label>
    </ligand>
</feature>
<comment type="function">
    <text evidence="2">Removal of H(2)O(2), oxidation of toxic reductants, biosynthesis and degradation of lignin, suberization, auxin catabolism, response to environmental stresses such as wounding, pathogen attack and oxidative stress. These functions might be dependent on each isozyme/isoform in each plant tissue.</text>
</comment>
<feature type="active site" description="Proton acceptor" evidence="13">
    <location>
        <position position="307"/>
    </location>
</feature>
<dbReference type="GO" id="GO:0006979">
    <property type="term" value="P:response to oxidative stress"/>
    <property type="evidence" value="ECO:0007669"/>
    <property type="project" value="InterPro"/>
</dbReference>
<feature type="binding site" evidence="15">
    <location>
        <position position="315"/>
    </location>
    <ligand>
        <name>Ca(2+)</name>
        <dbReference type="ChEBI" id="CHEBI:29108"/>
        <label>1</label>
    </ligand>
</feature>
<dbReference type="Pfam" id="PF00141">
    <property type="entry name" value="peroxidase"/>
    <property type="match status" value="2"/>
</dbReference>
<evidence type="ECO:0000256" key="12">
    <source>
        <dbReference type="ARBA" id="ARBA00023180"/>
    </source>
</evidence>
<evidence type="ECO:0000313" key="21">
    <source>
        <dbReference type="Proteomes" id="UP000257109"/>
    </source>
</evidence>
<dbReference type="OrthoDB" id="2113341at2759"/>
<comment type="similarity">
    <text evidence="3">Belongs to the peroxidase family. Ascorbate peroxidase subfamily.</text>
</comment>
<feature type="domain" description="Plant heme peroxidase family profile" evidence="19">
    <location>
        <begin position="1"/>
        <end position="268"/>
    </location>
</feature>
<protein>
    <recommendedName>
        <fullName evidence="4">peroxidase</fullName>
        <ecNumber evidence="4">1.11.1.7</ecNumber>
    </recommendedName>
</protein>
<evidence type="ECO:0000256" key="18">
    <source>
        <dbReference type="SAM" id="SignalP"/>
    </source>
</evidence>
<keyword evidence="10 15" id="KW-0408">Iron</keyword>
<comment type="caution">
    <text evidence="20">The sequence shown here is derived from an EMBL/GenBank/DDBJ whole genome shotgun (WGS) entry which is preliminary data.</text>
</comment>
<sequence>MEMSLIMLNCLLKGCDGSVLLDDTPYFTGEKNAFPNRNSLRGFGVIDNIKEQVEMLCPSIVSCADILALAVREAIDLVGGPSWSVALGRRDATTTSQAEANQQIPSPFEPLDNIIAKFASKGLNLRDVVALSGAHTIGYAQCFIVKRRLFDFQGSGKPDPVLDFSLLSKLQNMCPDKDTSNRNLAPLDANSTLMFDNEYYRNLVYNKGLLESDQALMKDRRTAAMAYYYSIDQNSFYNDFATSMVKLSNVGVLTGIKGQIRKKCGSLDINFYDGSCPNLPMMVRFGVWSALRNDNRMAASLLRLHFHDCIVNGCDGSVLLDDTPYFTGEKNALSNRNSLRGFEVIDNIKEQVERLCPSTVSCADILALTAREAILQVGGPFWPVALGRRDAITTSQTAANQQIPSPIEPLENITAKFTSKGLDLRDVVALSGAHTIGFAQCFTFKGRLFDFEGSGKPDPVLDFSLLSKLQTMCPNSDASNSNLAPLDATSTLTFDNEYYRNLVYNTGLLQSDQALFGDPTTAPMVYYYSNNQYSFYNDFAASMVKLSNVGVLTGIHGEIRKKCGFVN</sequence>
<dbReference type="PANTHER" id="PTHR31388:SF34">
    <property type="entry name" value="PEROXIDASE 10"/>
    <property type="match status" value="1"/>
</dbReference>
<evidence type="ECO:0000256" key="16">
    <source>
        <dbReference type="PIRSR" id="PIRSR600823-4"/>
    </source>
</evidence>
<evidence type="ECO:0000256" key="3">
    <source>
        <dbReference type="ARBA" id="ARBA00006873"/>
    </source>
</evidence>
<evidence type="ECO:0000256" key="15">
    <source>
        <dbReference type="PIRSR" id="PIRSR600823-3"/>
    </source>
</evidence>
<feature type="domain" description="Plant heme peroxidase family profile" evidence="19">
    <location>
        <begin position="266"/>
        <end position="567"/>
    </location>
</feature>
<dbReference type="PANTHER" id="PTHR31388">
    <property type="entry name" value="PEROXIDASE 72-RELATED"/>
    <property type="match status" value="1"/>
</dbReference>
<feature type="disulfide bond" evidence="17">
    <location>
        <begin position="309"/>
        <end position="314"/>
    </location>
</feature>
<dbReference type="InterPro" id="IPR000823">
    <property type="entry name" value="Peroxidase_pln"/>
</dbReference>
<dbReference type="PRINTS" id="PR00461">
    <property type="entry name" value="PLPEROXIDASE"/>
</dbReference>
<feature type="binding site" evidence="15">
    <location>
        <position position="313"/>
    </location>
    <ligand>
        <name>Ca(2+)</name>
        <dbReference type="ChEBI" id="CHEBI:29108"/>
        <label>1</label>
    </ligand>
</feature>
<name>A0A371HTP2_MUCPR</name>
<evidence type="ECO:0000256" key="6">
    <source>
        <dbReference type="ARBA" id="ARBA00022617"/>
    </source>
</evidence>
<evidence type="ECO:0000256" key="5">
    <source>
        <dbReference type="ARBA" id="ARBA00022559"/>
    </source>
</evidence>
<feature type="binding site" description="axial binding residue" evidence="15">
    <location>
        <position position="434"/>
    </location>
    <ligand>
        <name>heme b</name>
        <dbReference type="ChEBI" id="CHEBI:60344"/>
    </ligand>
    <ligandPart>
        <name>Fe</name>
        <dbReference type="ChEBI" id="CHEBI:18248"/>
    </ligandPart>
</feature>
<evidence type="ECO:0000256" key="17">
    <source>
        <dbReference type="PIRSR" id="PIRSR600823-5"/>
    </source>
</evidence>
<dbReference type="InterPro" id="IPR010255">
    <property type="entry name" value="Haem_peroxidase_sf"/>
</dbReference>
<evidence type="ECO:0000256" key="14">
    <source>
        <dbReference type="PIRSR" id="PIRSR600823-2"/>
    </source>
</evidence>
<dbReference type="PROSITE" id="PS00435">
    <property type="entry name" value="PEROXIDASE_1"/>
    <property type="match status" value="2"/>
</dbReference>
<accession>A0A371HTP2</accession>
<dbReference type="Gene3D" id="1.10.520.10">
    <property type="match status" value="2"/>
</dbReference>
<feature type="binding site" evidence="15">
    <location>
        <position position="311"/>
    </location>
    <ligand>
        <name>Ca(2+)</name>
        <dbReference type="ChEBI" id="CHEBI:29108"/>
        <label>1</label>
    </ligand>
</feature>
<dbReference type="GO" id="GO:0020037">
    <property type="term" value="F:heme binding"/>
    <property type="evidence" value="ECO:0007669"/>
    <property type="project" value="InterPro"/>
</dbReference>
<dbReference type="GO" id="GO:0140825">
    <property type="term" value="F:lactoperoxidase activity"/>
    <property type="evidence" value="ECO:0007669"/>
    <property type="project" value="UniProtKB-EC"/>
</dbReference>
<evidence type="ECO:0000256" key="8">
    <source>
        <dbReference type="ARBA" id="ARBA00022837"/>
    </source>
</evidence>
<feature type="binding site" evidence="15">
    <location>
        <position position="435"/>
    </location>
    <ligand>
        <name>Ca(2+)</name>
        <dbReference type="ChEBI" id="CHEBI:29108"/>
        <label>2</label>
    </ligand>
</feature>
<keyword evidence="6" id="KW-0349">Heme</keyword>
<dbReference type="GO" id="GO:0042744">
    <property type="term" value="P:hydrogen peroxide catabolic process"/>
    <property type="evidence" value="ECO:0007669"/>
    <property type="project" value="InterPro"/>
</dbReference>
<feature type="disulfide bond" evidence="17">
    <location>
        <begin position="362"/>
        <end position="563"/>
    </location>
</feature>
<reference evidence="20" key="1">
    <citation type="submission" date="2018-05" db="EMBL/GenBank/DDBJ databases">
        <title>Draft genome of Mucuna pruriens seed.</title>
        <authorList>
            <person name="Nnadi N.E."/>
            <person name="Vos R."/>
            <person name="Hasami M.H."/>
            <person name="Devisetty U.K."/>
            <person name="Aguiy J.C."/>
        </authorList>
    </citation>
    <scope>NUCLEOTIDE SEQUENCE [LARGE SCALE GENOMIC DNA]</scope>
    <source>
        <strain evidence="20">JCA_2017</strain>
    </source>
</reference>
<dbReference type="STRING" id="157652.A0A371HTP2"/>
<evidence type="ECO:0000256" key="10">
    <source>
        <dbReference type="ARBA" id="ARBA00023004"/>
    </source>
</evidence>
<keyword evidence="21" id="KW-1185">Reference proteome</keyword>
<dbReference type="Proteomes" id="UP000257109">
    <property type="component" value="Unassembled WGS sequence"/>
</dbReference>
<evidence type="ECO:0000313" key="20">
    <source>
        <dbReference type="EMBL" id="RDY06150.1"/>
    </source>
</evidence>
<comment type="catalytic activity">
    <reaction evidence="1">
        <text>2 a phenolic donor + H2O2 = 2 a phenolic radical donor + 2 H2O</text>
        <dbReference type="Rhea" id="RHEA:56136"/>
        <dbReference type="ChEBI" id="CHEBI:15377"/>
        <dbReference type="ChEBI" id="CHEBI:16240"/>
        <dbReference type="ChEBI" id="CHEBI:139520"/>
        <dbReference type="ChEBI" id="CHEBI:139521"/>
        <dbReference type="EC" id="1.11.1.7"/>
    </reaction>
</comment>
<feature type="site" description="Transition state stabilizer" evidence="16">
    <location>
        <position position="303"/>
    </location>
</feature>
<dbReference type="PRINTS" id="PR00458">
    <property type="entry name" value="PEROXIDASE"/>
</dbReference>
<dbReference type="CDD" id="cd00693">
    <property type="entry name" value="secretory_peroxidase"/>
    <property type="match status" value="2"/>
</dbReference>
<feature type="disulfide bond" evidence="17">
    <location>
        <begin position="441"/>
        <end position="473"/>
    </location>
</feature>
<feature type="binding site" evidence="15">
    <location>
        <position position="329"/>
    </location>
    <ligand>
        <name>Ca(2+)</name>
        <dbReference type="ChEBI" id="CHEBI:29108"/>
        <label>1</label>
    </ligand>
</feature>
<comment type="cofactor">
    <cofactor evidence="15">
        <name>heme b</name>
        <dbReference type="ChEBI" id="CHEBI:60344"/>
    </cofactor>
    <text evidence="15">Binds 1 heme b (iron(II)-protoporphyrin IX) group per subunit.</text>
</comment>
<dbReference type="InterPro" id="IPR002016">
    <property type="entry name" value="Haem_peroxidase"/>
</dbReference>
<dbReference type="EC" id="1.11.1.7" evidence="4"/>
<keyword evidence="12" id="KW-0325">Glycoprotein</keyword>
<organism evidence="20 21">
    <name type="scientific">Mucuna pruriens</name>
    <name type="common">Velvet bean</name>
    <name type="synonym">Dolichos pruriens</name>
    <dbReference type="NCBI Taxonomy" id="157652"/>
    <lineage>
        <taxon>Eukaryota</taxon>
        <taxon>Viridiplantae</taxon>
        <taxon>Streptophyta</taxon>
        <taxon>Embryophyta</taxon>
        <taxon>Tracheophyta</taxon>
        <taxon>Spermatophyta</taxon>
        <taxon>Magnoliopsida</taxon>
        <taxon>eudicotyledons</taxon>
        <taxon>Gunneridae</taxon>
        <taxon>Pentapetalae</taxon>
        <taxon>rosids</taxon>
        <taxon>fabids</taxon>
        <taxon>Fabales</taxon>
        <taxon>Fabaceae</taxon>
        <taxon>Papilionoideae</taxon>
        <taxon>50 kb inversion clade</taxon>
        <taxon>NPAAA clade</taxon>
        <taxon>indigoferoid/millettioid clade</taxon>
        <taxon>Phaseoleae</taxon>
        <taxon>Mucuna</taxon>
    </lineage>
</organism>
<proteinExistence type="inferred from homology"/>
<dbReference type="EMBL" id="QJKJ01001744">
    <property type="protein sequence ID" value="RDY06150.1"/>
    <property type="molecule type" value="Genomic_DNA"/>
</dbReference>
<dbReference type="AlphaFoldDB" id="A0A371HTP2"/>
<evidence type="ECO:0000256" key="7">
    <source>
        <dbReference type="ARBA" id="ARBA00022723"/>
    </source>
</evidence>